<feature type="domain" description="CobW C-terminal" evidence="6">
    <location>
        <begin position="218"/>
        <end position="303"/>
    </location>
</feature>
<evidence type="ECO:0000256" key="4">
    <source>
        <dbReference type="ARBA" id="ARBA00034320"/>
    </source>
</evidence>
<dbReference type="SMART" id="SM00833">
    <property type="entry name" value="CobW_C"/>
    <property type="match status" value="1"/>
</dbReference>
<name>A0ABS5NST3_9BACI</name>
<dbReference type="Pfam" id="PF02492">
    <property type="entry name" value="cobW"/>
    <property type="match status" value="1"/>
</dbReference>
<protein>
    <submittedName>
        <fullName evidence="7">GTP-binding protein</fullName>
    </submittedName>
</protein>
<reference evidence="7 8" key="1">
    <citation type="submission" date="2021-05" db="EMBL/GenBank/DDBJ databases">
        <title>Novel Bacillus species.</title>
        <authorList>
            <person name="Liu G."/>
        </authorList>
    </citation>
    <scope>NUCLEOTIDE SEQUENCE [LARGE SCALE GENOMIC DNA]</scope>
    <source>
        <strain evidence="7 8">FJAT-49705</strain>
    </source>
</reference>
<dbReference type="SUPFAM" id="SSF90002">
    <property type="entry name" value="Hypothetical protein YjiA, C-terminal domain"/>
    <property type="match status" value="1"/>
</dbReference>
<evidence type="ECO:0000313" key="8">
    <source>
        <dbReference type="Proteomes" id="UP000681027"/>
    </source>
</evidence>
<dbReference type="PANTHER" id="PTHR13748:SF62">
    <property type="entry name" value="COBW DOMAIN-CONTAINING PROTEIN"/>
    <property type="match status" value="1"/>
</dbReference>
<dbReference type="Gene3D" id="3.40.50.300">
    <property type="entry name" value="P-loop containing nucleotide triphosphate hydrolases"/>
    <property type="match status" value="1"/>
</dbReference>
<keyword evidence="1" id="KW-0547">Nucleotide-binding</keyword>
<dbReference type="Gene3D" id="3.30.1220.10">
    <property type="entry name" value="CobW-like, C-terminal domain"/>
    <property type="match status" value="1"/>
</dbReference>
<evidence type="ECO:0000256" key="2">
    <source>
        <dbReference type="ARBA" id="ARBA00022801"/>
    </source>
</evidence>
<dbReference type="EMBL" id="JAGYPM010000003">
    <property type="protein sequence ID" value="MBS4190884.1"/>
    <property type="molecule type" value="Genomic_DNA"/>
</dbReference>
<dbReference type="RefSeq" id="WP_213102365.1">
    <property type="nucleotide sequence ID" value="NZ_JAGYPM010000003.1"/>
</dbReference>
<evidence type="ECO:0000259" key="6">
    <source>
        <dbReference type="SMART" id="SM00833"/>
    </source>
</evidence>
<evidence type="ECO:0000256" key="5">
    <source>
        <dbReference type="ARBA" id="ARBA00049117"/>
    </source>
</evidence>
<keyword evidence="3" id="KW-0143">Chaperone</keyword>
<dbReference type="SUPFAM" id="SSF52540">
    <property type="entry name" value="P-loop containing nucleoside triphosphate hydrolases"/>
    <property type="match status" value="1"/>
</dbReference>
<comment type="similarity">
    <text evidence="4">Belongs to the SIMIBI class G3E GTPase family. ZNG1 subfamily.</text>
</comment>
<organism evidence="7 8">
    <name type="scientific">Cytobacillus citreus</name>
    <dbReference type="NCBI Taxonomy" id="2833586"/>
    <lineage>
        <taxon>Bacteria</taxon>
        <taxon>Bacillati</taxon>
        <taxon>Bacillota</taxon>
        <taxon>Bacilli</taxon>
        <taxon>Bacillales</taxon>
        <taxon>Bacillaceae</taxon>
        <taxon>Cytobacillus</taxon>
    </lineage>
</organism>
<comment type="caution">
    <text evidence="7">The sequence shown here is derived from an EMBL/GenBank/DDBJ whole genome shotgun (WGS) entry which is preliminary data.</text>
</comment>
<dbReference type="InterPro" id="IPR051316">
    <property type="entry name" value="Zinc-reg_GTPase_activator"/>
</dbReference>
<dbReference type="InterPro" id="IPR027417">
    <property type="entry name" value="P-loop_NTPase"/>
</dbReference>
<accession>A0ABS5NST3</accession>
<dbReference type="CDD" id="cd03112">
    <property type="entry name" value="CobW-like"/>
    <property type="match status" value="1"/>
</dbReference>
<proteinExistence type="inferred from homology"/>
<evidence type="ECO:0000256" key="1">
    <source>
        <dbReference type="ARBA" id="ARBA00022741"/>
    </source>
</evidence>
<keyword evidence="8" id="KW-1185">Reference proteome</keyword>
<dbReference type="PANTHER" id="PTHR13748">
    <property type="entry name" value="COBW-RELATED"/>
    <property type="match status" value="1"/>
</dbReference>
<comment type="catalytic activity">
    <reaction evidence="5">
        <text>GTP + H2O = GDP + phosphate + H(+)</text>
        <dbReference type="Rhea" id="RHEA:19669"/>
        <dbReference type="ChEBI" id="CHEBI:15377"/>
        <dbReference type="ChEBI" id="CHEBI:15378"/>
        <dbReference type="ChEBI" id="CHEBI:37565"/>
        <dbReference type="ChEBI" id="CHEBI:43474"/>
        <dbReference type="ChEBI" id="CHEBI:58189"/>
    </reaction>
    <physiologicalReaction direction="left-to-right" evidence="5">
        <dbReference type="Rhea" id="RHEA:19670"/>
    </physiologicalReaction>
</comment>
<dbReference type="Proteomes" id="UP000681027">
    <property type="component" value="Unassembled WGS sequence"/>
</dbReference>
<dbReference type="InterPro" id="IPR011629">
    <property type="entry name" value="CobW-like_C"/>
</dbReference>
<gene>
    <name evidence="7" type="ORF">KHA94_11890</name>
</gene>
<sequence>MKKTEIYVLAGFLGSGKTTLLKQLLIEEKKQNRNVAVMMNELGKVSIDSDAVDEDVPLKELLDGCICCSIQDKLEAQLQGLIMNEKPEVIYIEATGAAHPIEVLDAVLSPLFADKLNVKGIISVVDGNRWLNRKTLSPQVQQLLIEQVRHADLILLNKTDILTDGEQSKLTIEIQALNSHATAILTSFAKVPMDIVKKISVNKKEASGNSHVFKDLKLSTFVYKFENPVNQTEFDAFLRALPDTIYRIKGYIKFTSSKYPFLFQYSYGMPLFLQENMNMPLNLVFIGEKMDWQSVGSKLQKLEGHSY</sequence>
<dbReference type="InterPro" id="IPR003495">
    <property type="entry name" value="CobW/HypB/UreG_nucleotide-bd"/>
</dbReference>
<evidence type="ECO:0000256" key="3">
    <source>
        <dbReference type="ARBA" id="ARBA00023186"/>
    </source>
</evidence>
<evidence type="ECO:0000313" key="7">
    <source>
        <dbReference type="EMBL" id="MBS4190884.1"/>
    </source>
</evidence>
<dbReference type="InterPro" id="IPR036627">
    <property type="entry name" value="CobW-likC_sf"/>
</dbReference>
<keyword evidence="2" id="KW-0378">Hydrolase</keyword>
<dbReference type="Pfam" id="PF07683">
    <property type="entry name" value="CobW_C"/>
    <property type="match status" value="1"/>
</dbReference>